<dbReference type="InterPro" id="IPR013216">
    <property type="entry name" value="Methyltransf_11"/>
</dbReference>
<dbReference type="Pfam" id="PF08241">
    <property type="entry name" value="Methyltransf_11"/>
    <property type="match status" value="1"/>
</dbReference>
<comment type="caution">
    <text evidence="2">The sequence shown here is derived from an EMBL/GenBank/DDBJ whole genome shotgun (WGS) entry which is preliminary data.</text>
</comment>
<name>A0A2T0RBC6_9ACTN</name>
<dbReference type="AlphaFoldDB" id="A0A2T0RBC6"/>
<evidence type="ECO:0000259" key="1">
    <source>
        <dbReference type="Pfam" id="PF08241"/>
    </source>
</evidence>
<proteinExistence type="predicted"/>
<organism evidence="2 3">
    <name type="scientific">Kineococcus rhizosphaerae</name>
    <dbReference type="NCBI Taxonomy" id="559628"/>
    <lineage>
        <taxon>Bacteria</taxon>
        <taxon>Bacillati</taxon>
        <taxon>Actinomycetota</taxon>
        <taxon>Actinomycetes</taxon>
        <taxon>Kineosporiales</taxon>
        <taxon>Kineosporiaceae</taxon>
        <taxon>Kineococcus</taxon>
    </lineage>
</organism>
<accession>A0A2T0RBC6</accession>
<dbReference type="InterPro" id="IPR029063">
    <property type="entry name" value="SAM-dependent_MTases_sf"/>
</dbReference>
<feature type="domain" description="Methyltransferase type 11" evidence="1">
    <location>
        <begin position="102"/>
        <end position="153"/>
    </location>
</feature>
<dbReference type="EMBL" id="PVZF01000001">
    <property type="protein sequence ID" value="PRY18440.1"/>
    <property type="molecule type" value="Genomic_DNA"/>
</dbReference>
<sequence>MVAEKRSRRSISSAARLLAERSEIARRAAFRVRWGDPSRVEPLSKWGHTRGTVIDRWYIDRFLSTQAHRVHGRVLEVKEDRYASRLGAERVEVLDIDPLNSAATVVGDVCEPTTLPRAAYDAAVVTQVLQFVRDPVRALDNLGSSLRAGGTILLTVPAVSRVDGTSDRWRWTPQGLTDTIAAAGLTGTVVGMGNALACRAFLFGAAVEDVEESSLDVTDPDQPLVVGAVIGGPEGTGAHQ</sequence>
<dbReference type="Gene3D" id="3.40.50.150">
    <property type="entry name" value="Vaccinia Virus protein VP39"/>
    <property type="match status" value="1"/>
</dbReference>
<evidence type="ECO:0000313" key="3">
    <source>
        <dbReference type="Proteomes" id="UP000238083"/>
    </source>
</evidence>
<protein>
    <recommendedName>
        <fullName evidence="1">Methyltransferase type 11 domain-containing protein</fullName>
    </recommendedName>
</protein>
<keyword evidence="3" id="KW-1185">Reference proteome</keyword>
<evidence type="ECO:0000313" key="2">
    <source>
        <dbReference type="EMBL" id="PRY18440.1"/>
    </source>
</evidence>
<dbReference type="GO" id="GO:0008757">
    <property type="term" value="F:S-adenosylmethionine-dependent methyltransferase activity"/>
    <property type="evidence" value="ECO:0007669"/>
    <property type="project" value="InterPro"/>
</dbReference>
<dbReference type="Proteomes" id="UP000238083">
    <property type="component" value="Unassembled WGS sequence"/>
</dbReference>
<dbReference type="SUPFAM" id="SSF53335">
    <property type="entry name" value="S-adenosyl-L-methionine-dependent methyltransferases"/>
    <property type="match status" value="1"/>
</dbReference>
<reference evidence="2 3" key="1">
    <citation type="submission" date="2018-03" db="EMBL/GenBank/DDBJ databases">
        <title>Genomic Encyclopedia of Archaeal and Bacterial Type Strains, Phase II (KMG-II): from individual species to whole genera.</title>
        <authorList>
            <person name="Goeker M."/>
        </authorList>
    </citation>
    <scope>NUCLEOTIDE SEQUENCE [LARGE SCALE GENOMIC DNA]</scope>
    <source>
        <strain evidence="2 3">DSM 19711</strain>
    </source>
</reference>
<gene>
    <name evidence="2" type="ORF">CLV37_101685</name>
</gene>